<dbReference type="PROSITE" id="PS00108">
    <property type="entry name" value="PROTEIN_KINASE_ST"/>
    <property type="match status" value="1"/>
</dbReference>
<evidence type="ECO:0000256" key="10">
    <source>
        <dbReference type="ARBA" id="ARBA00047899"/>
    </source>
</evidence>
<reference evidence="16 17" key="1">
    <citation type="journal article" date="2024" name="Nat. Commun.">
        <title>Phylogenomics reveals the evolutionary origins of lichenization in chlorophyte algae.</title>
        <authorList>
            <person name="Puginier C."/>
            <person name="Libourel C."/>
            <person name="Otte J."/>
            <person name="Skaloud P."/>
            <person name="Haon M."/>
            <person name="Grisel S."/>
            <person name="Petersen M."/>
            <person name="Berrin J.G."/>
            <person name="Delaux P.M."/>
            <person name="Dal Grande F."/>
            <person name="Keller J."/>
        </authorList>
    </citation>
    <scope>NUCLEOTIDE SEQUENCE [LARGE SCALE GENOMIC DNA]</scope>
    <source>
        <strain evidence="16 17">SAG 2043</strain>
    </source>
</reference>
<dbReference type="Gene3D" id="1.10.510.10">
    <property type="entry name" value="Transferase(Phosphotransferase) domain 1"/>
    <property type="match status" value="1"/>
</dbReference>
<dbReference type="SUPFAM" id="SSF56112">
    <property type="entry name" value="Protein kinase-like (PK-like)"/>
    <property type="match status" value="1"/>
</dbReference>
<dbReference type="PROSITE" id="PS50011">
    <property type="entry name" value="PROTEIN_KINASE_DOM"/>
    <property type="match status" value="1"/>
</dbReference>
<comment type="caution">
    <text evidence="16">The sequence shown here is derived from an EMBL/GenBank/DDBJ whole genome shotgun (WGS) entry which is preliminary data.</text>
</comment>
<dbReference type="FunFam" id="3.30.200.20:FF:000060">
    <property type="entry name" value="Serine/threonine-protein kinase isoform 1"/>
    <property type="match status" value="1"/>
</dbReference>
<dbReference type="InterPro" id="IPR011009">
    <property type="entry name" value="Kinase-like_dom_sf"/>
</dbReference>
<evidence type="ECO:0000256" key="9">
    <source>
        <dbReference type="ARBA" id="ARBA00023136"/>
    </source>
</evidence>
<evidence type="ECO:0000256" key="11">
    <source>
        <dbReference type="ARBA" id="ARBA00048679"/>
    </source>
</evidence>
<evidence type="ECO:0000256" key="6">
    <source>
        <dbReference type="ARBA" id="ARBA00022741"/>
    </source>
</evidence>
<feature type="binding site" evidence="13">
    <location>
        <position position="328"/>
    </location>
    <ligand>
        <name>ATP</name>
        <dbReference type="ChEBI" id="CHEBI:30616"/>
    </ligand>
</feature>
<dbReference type="EMBL" id="JALJOR010000006">
    <property type="protein sequence ID" value="KAK9815543.1"/>
    <property type="molecule type" value="Genomic_DNA"/>
</dbReference>
<dbReference type="SUPFAM" id="SSF48403">
    <property type="entry name" value="Ankyrin repeat"/>
    <property type="match status" value="1"/>
</dbReference>
<evidence type="ECO:0000313" key="17">
    <source>
        <dbReference type="Proteomes" id="UP001489004"/>
    </source>
</evidence>
<dbReference type="PROSITE" id="PS50297">
    <property type="entry name" value="ANK_REP_REGION"/>
    <property type="match status" value="1"/>
</dbReference>
<gene>
    <name evidence="16" type="ORF">WJX72_005453</name>
</gene>
<dbReference type="Gene3D" id="1.25.40.20">
    <property type="entry name" value="Ankyrin repeat-containing domain"/>
    <property type="match status" value="1"/>
</dbReference>
<keyword evidence="4" id="KW-0723">Serine/threonine-protein kinase</keyword>
<evidence type="ECO:0000256" key="12">
    <source>
        <dbReference type="PROSITE-ProRule" id="PRU00023"/>
    </source>
</evidence>
<comment type="catalytic activity">
    <reaction evidence="10">
        <text>L-threonyl-[protein] + ATP = O-phospho-L-threonyl-[protein] + ADP + H(+)</text>
        <dbReference type="Rhea" id="RHEA:46608"/>
        <dbReference type="Rhea" id="RHEA-COMP:11060"/>
        <dbReference type="Rhea" id="RHEA-COMP:11605"/>
        <dbReference type="ChEBI" id="CHEBI:15378"/>
        <dbReference type="ChEBI" id="CHEBI:30013"/>
        <dbReference type="ChEBI" id="CHEBI:30616"/>
        <dbReference type="ChEBI" id="CHEBI:61977"/>
        <dbReference type="ChEBI" id="CHEBI:456216"/>
        <dbReference type="EC" id="2.7.11.1"/>
    </reaction>
</comment>
<dbReference type="InterPro" id="IPR001245">
    <property type="entry name" value="Ser-Thr/Tyr_kinase_cat_dom"/>
</dbReference>
<dbReference type="Proteomes" id="UP001489004">
    <property type="component" value="Unassembled WGS sequence"/>
</dbReference>
<evidence type="ECO:0000256" key="5">
    <source>
        <dbReference type="ARBA" id="ARBA00022679"/>
    </source>
</evidence>
<dbReference type="FunFam" id="1.10.510.10:FF:000476">
    <property type="entry name" value="PAS domain-containing protein tyrosine kinase family protein"/>
    <property type="match status" value="1"/>
</dbReference>
<dbReference type="InterPro" id="IPR008271">
    <property type="entry name" value="Ser/Thr_kinase_AS"/>
</dbReference>
<feature type="domain" description="Protein kinase" evidence="15">
    <location>
        <begin position="301"/>
        <end position="558"/>
    </location>
</feature>
<dbReference type="EC" id="2.7.11.1" evidence="3"/>
<name>A0AAW1Q4R8_9CHLO</name>
<keyword evidence="17" id="KW-1185">Reference proteome</keyword>
<dbReference type="PIRSF" id="PIRSF000654">
    <property type="entry name" value="Integrin-linked_kinase"/>
    <property type="match status" value="1"/>
</dbReference>
<protein>
    <recommendedName>
        <fullName evidence="3">non-specific serine/threonine protein kinase</fullName>
        <ecNumber evidence="3">2.7.11.1</ecNumber>
    </recommendedName>
</protein>
<dbReference type="Pfam" id="PF07714">
    <property type="entry name" value="PK_Tyr_Ser-Thr"/>
    <property type="match status" value="1"/>
</dbReference>
<keyword evidence="7" id="KW-0418">Kinase</keyword>
<proteinExistence type="inferred from homology"/>
<evidence type="ECO:0000313" key="16">
    <source>
        <dbReference type="EMBL" id="KAK9815543.1"/>
    </source>
</evidence>
<evidence type="ECO:0000256" key="4">
    <source>
        <dbReference type="ARBA" id="ARBA00022527"/>
    </source>
</evidence>
<dbReference type="GO" id="GO:0004674">
    <property type="term" value="F:protein serine/threonine kinase activity"/>
    <property type="evidence" value="ECO:0007669"/>
    <property type="project" value="UniProtKB-KW"/>
</dbReference>
<dbReference type="PROSITE" id="PS00107">
    <property type="entry name" value="PROTEIN_KINASE_ATP"/>
    <property type="match status" value="1"/>
</dbReference>
<dbReference type="GO" id="GO:0005524">
    <property type="term" value="F:ATP binding"/>
    <property type="evidence" value="ECO:0007669"/>
    <property type="project" value="UniProtKB-UniRule"/>
</dbReference>
<keyword evidence="5" id="KW-0808">Transferase</keyword>
<evidence type="ECO:0000256" key="13">
    <source>
        <dbReference type="PROSITE-ProRule" id="PRU10141"/>
    </source>
</evidence>
<evidence type="ECO:0000256" key="14">
    <source>
        <dbReference type="SAM" id="MobiDB-lite"/>
    </source>
</evidence>
<evidence type="ECO:0000256" key="2">
    <source>
        <dbReference type="ARBA" id="ARBA00010507"/>
    </source>
</evidence>
<accession>A0AAW1Q4R8</accession>
<dbReference type="InterPro" id="IPR017441">
    <property type="entry name" value="Protein_kinase_ATP_BS"/>
</dbReference>
<evidence type="ECO:0000259" key="15">
    <source>
        <dbReference type="PROSITE" id="PS50011"/>
    </source>
</evidence>
<dbReference type="CDD" id="cd13999">
    <property type="entry name" value="STKc_MAP3K-like"/>
    <property type="match status" value="1"/>
</dbReference>
<comment type="catalytic activity">
    <reaction evidence="11">
        <text>L-seryl-[protein] + ATP = O-phospho-L-seryl-[protein] + ADP + H(+)</text>
        <dbReference type="Rhea" id="RHEA:17989"/>
        <dbReference type="Rhea" id="RHEA-COMP:9863"/>
        <dbReference type="Rhea" id="RHEA-COMP:11604"/>
        <dbReference type="ChEBI" id="CHEBI:15378"/>
        <dbReference type="ChEBI" id="CHEBI:29999"/>
        <dbReference type="ChEBI" id="CHEBI:30616"/>
        <dbReference type="ChEBI" id="CHEBI:83421"/>
        <dbReference type="ChEBI" id="CHEBI:456216"/>
        <dbReference type="EC" id="2.7.11.1"/>
    </reaction>
</comment>
<keyword evidence="9" id="KW-0472">Membrane</keyword>
<feature type="region of interest" description="Disordered" evidence="14">
    <location>
        <begin position="221"/>
        <end position="280"/>
    </location>
</feature>
<dbReference type="PROSITE" id="PS50088">
    <property type="entry name" value="ANK_REPEAT"/>
    <property type="match status" value="1"/>
</dbReference>
<keyword evidence="6 13" id="KW-0547">Nucleotide-binding</keyword>
<dbReference type="Gene3D" id="3.30.200.20">
    <property type="entry name" value="Phosphorylase Kinase, domain 1"/>
    <property type="match status" value="1"/>
</dbReference>
<dbReference type="InterPro" id="IPR036770">
    <property type="entry name" value="Ankyrin_rpt-contain_sf"/>
</dbReference>
<dbReference type="PANTHER" id="PTHR44329">
    <property type="entry name" value="SERINE/THREONINE-PROTEIN KINASE TNNI3K-RELATED"/>
    <property type="match status" value="1"/>
</dbReference>
<comment type="subcellular location">
    <subcellularLocation>
        <location evidence="1">Membrane</location>
    </subcellularLocation>
</comment>
<feature type="repeat" description="ANK" evidence="12">
    <location>
        <begin position="44"/>
        <end position="77"/>
    </location>
</feature>
<evidence type="ECO:0000256" key="8">
    <source>
        <dbReference type="ARBA" id="ARBA00022840"/>
    </source>
</evidence>
<dbReference type="PANTHER" id="PTHR44329:SF298">
    <property type="entry name" value="MIXED LINEAGE KINASE DOMAIN-LIKE PROTEIN"/>
    <property type="match status" value="1"/>
</dbReference>
<dbReference type="Pfam" id="PF12796">
    <property type="entry name" value="Ank_2"/>
    <property type="match status" value="1"/>
</dbReference>
<sequence length="569" mass="62380">MQRAAVSELLYTITSSDGTLADCKEIVKSGQLNVADRCCCNEYDRRTPLHLAAAEGRLDVVQWIVIECHANPNPVDRFRRTPLEEAVRGRHEQVAMLLMQHGGKVHNRMGRLVDLQESDLLQRPSFDEGIPLGRGDGSYTPSWATSIPSTAAWSQASSSQHTGSLQGSLEAQPGAHSRGGSEAESQPVSGAAVEPDSRNPSICSPEQVNNMTLREFLAMPPKESPSVSSQQSQDDDDKALAKAALSAPAGGAQHAQQQPQHAHQQHSGELGPGRPTQLHHTVSAPAVGDSLDAWEIDFNDIVLGPRIGVGSYGEVYRGIWKHTDVAVKRLLDQDLSEKALAAFRQEISITKLLKHPNIVLFMGACTIAPNLCIVTEYLPRGSLFKVLHKPPLALPDHKRRVRMALDVARGMNYLHSHQPPIVHRDLKSSNLLVDADSTVKVCDFGLSRVRQSTFLSSKSQAGTPEWMAPEVLRNQMVNEKSDVFSFGVILWELFSGQVPWAGMNPMQVVGAVGWGDARLDIPDDVPADLAQLIRQCFDLPEQRPSFDDAIRLLKHNYAALRRSHSGDIM</sequence>
<dbReference type="InterPro" id="IPR002110">
    <property type="entry name" value="Ankyrin_rpt"/>
</dbReference>
<keyword evidence="12" id="KW-0040">ANK repeat</keyword>
<dbReference type="InterPro" id="IPR000719">
    <property type="entry name" value="Prot_kinase_dom"/>
</dbReference>
<feature type="compositionally biased region" description="Low complexity" evidence="14">
    <location>
        <begin position="241"/>
        <end position="262"/>
    </location>
</feature>
<feature type="region of interest" description="Disordered" evidence="14">
    <location>
        <begin position="154"/>
        <end position="205"/>
    </location>
</feature>
<evidence type="ECO:0000256" key="7">
    <source>
        <dbReference type="ARBA" id="ARBA00022777"/>
    </source>
</evidence>
<dbReference type="AlphaFoldDB" id="A0AAW1Q4R8"/>
<comment type="similarity">
    <text evidence="2">Belongs to the protein kinase superfamily. TKL Ser/Thr protein kinase family. RAF subfamily.</text>
</comment>
<dbReference type="SMART" id="SM00220">
    <property type="entry name" value="S_TKc"/>
    <property type="match status" value="1"/>
</dbReference>
<organism evidence="16 17">
    <name type="scientific">[Myrmecia] bisecta</name>
    <dbReference type="NCBI Taxonomy" id="41462"/>
    <lineage>
        <taxon>Eukaryota</taxon>
        <taxon>Viridiplantae</taxon>
        <taxon>Chlorophyta</taxon>
        <taxon>core chlorophytes</taxon>
        <taxon>Trebouxiophyceae</taxon>
        <taxon>Trebouxiales</taxon>
        <taxon>Trebouxiaceae</taxon>
        <taxon>Myrmecia</taxon>
    </lineage>
</organism>
<dbReference type="SMART" id="SM00248">
    <property type="entry name" value="ANK"/>
    <property type="match status" value="2"/>
</dbReference>
<keyword evidence="8 13" id="KW-0067">ATP-binding</keyword>
<dbReference type="InterPro" id="IPR051681">
    <property type="entry name" value="Ser/Thr_Kinases-Pseudokinases"/>
</dbReference>
<dbReference type="GO" id="GO:0016020">
    <property type="term" value="C:membrane"/>
    <property type="evidence" value="ECO:0007669"/>
    <property type="project" value="UniProtKB-SubCell"/>
</dbReference>
<evidence type="ECO:0000256" key="1">
    <source>
        <dbReference type="ARBA" id="ARBA00004370"/>
    </source>
</evidence>
<evidence type="ECO:0000256" key="3">
    <source>
        <dbReference type="ARBA" id="ARBA00012513"/>
    </source>
</evidence>